<dbReference type="PATRIC" id="fig|857291.3.peg.1860"/>
<dbReference type="STRING" id="857291.HMPREF9138_01864"/>
<sequence length="182" mass="21648">MTFDKITENGKLWAVRYDREADNALFNLFDKWSDVVWLRSFFKENWSDLTAYFKVTNINQAIEDTIEDSDRLQCLILDLSPDTDIETLFHPLENFRTSEMLLGKEKAKPIRKERHSSWLRIYAIRLSEGVYVITGGAIKLTLKMEEREHTQLELVKMEKVRRFLLEKDVIDDDSFEDYIRNT</sequence>
<comment type="caution">
    <text evidence="1">The sequence shown here is derived from an EMBL/GenBank/DDBJ whole genome shotgun (WGS) entry which is preliminary data.</text>
</comment>
<dbReference type="Proteomes" id="UP000004597">
    <property type="component" value="Unassembled WGS sequence"/>
</dbReference>
<protein>
    <submittedName>
        <fullName evidence="1">Uncharacterized protein</fullName>
    </submittedName>
</protein>
<dbReference type="GeneID" id="66731799"/>
<dbReference type="AlphaFoldDB" id="G6AID7"/>
<evidence type="ECO:0000313" key="1">
    <source>
        <dbReference type="EMBL" id="EHG15563.1"/>
    </source>
</evidence>
<dbReference type="RefSeq" id="WP_008823774.1">
    <property type="nucleotide sequence ID" value="NZ_JH376765.1"/>
</dbReference>
<gene>
    <name evidence="1" type="ORF">HMPREF9138_01864</name>
</gene>
<evidence type="ECO:0000313" key="2">
    <source>
        <dbReference type="Proteomes" id="UP000004597"/>
    </source>
</evidence>
<proteinExistence type="predicted"/>
<dbReference type="EMBL" id="AFXP01000020">
    <property type="protein sequence ID" value="EHG15563.1"/>
    <property type="molecule type" value="Genomic_DNA"/>
</dbReference>
<reference evidence="1 2" key="1">
    <citation type="submission" date="2011-10" db="EMBL/GenBank/DDBJ databases">
        <title>The Genome Sequence of Prevotella histicola F0411.</title>
        <authorList>
            <consortium name="The Broad Institute Genome Sequencing Platform"/>
            <person name="Earl A."/>
            <person name="Ward D."/>
            <person name="Feldgarden M."/>
            <person name="Gevers D."/>
            <person name="Izard J."/>
            <person name="Ganesan A."/>
            <person name="Blanton J.M."/>
            <person name="Baranova O.V."/>
            <person name="Tanner A.C."/>
            <person name="Mathney J.M.J."/>
            <person name="Dewhirst F.E."/>
            <person name="Young S.K."/>
            <person name="Zeng Q."/>
            <person name="Gargeya S."/>
            <person name="Fitzgerald M."/>
            <person name="Haas B."/>
            <person name="Abouelleil A."/>
            <person name="Alvarado L."/>
            <person name="Arachchi H.M."/>
            <person name="Berlin A."/>
            <person name="Brown A."/>
            <person name="Chapman S.B."/>
            <person name="Chen Z."/>
            <person name="Dunbar C."/>
            <person name="Freedman E."/>
            <person name="Gearin G."/>
            <person name="Gellesch M."/>
            <person name="Goldberg J."/>
            <person name="Griggs A."/>
            <person name="Gujja S."/>
            <person name="Heiman D."/>
            <person name="Howarth C."/>
            <person name="Larson L."/>
            <person name="Lui A."/>
            <person name="MacDonald P.J.P."/>
            <person name="Montmayeur A."/>
            <person name="Murphy C."/>
            <person name="Neiman D."/>
            <person name="Pearson M."/>
            <person name="Priest M."/>
            <person name="Roberts A."/>
            <person name="Saif S."/>
            <person name="Shea T."/>
            <person name="Shenoy N."/>
            <person name="Sisk P."/>
            <person name="Stolte C."/>
            <person name="Sykes S."/>
            <person name="Wortman J."/>
            <person name="Nusbaum C."/>
            <person name="Birren B."/>
        </authorList>
    </citation>
    <scope>NUCLEOTIDE SEQUENCE [LARGE SCALE GENOMIC DNA]</scope>
    <source>
        <strain evidence="1 2">F0411</strain>
    </source>
</reference>
<accession>G6AID7</accession>
<organism evidence="1 2">
    <name type="scientific">Prevotella histicola F0411</name>
    <dbReference type="NCBI Taxonomy" id="857291"/>
    <lineage>
        <taxon>Bacteria</taxon>
        <taxon>Pseudomonadati</taxon>
        <taxon>Bacteroidota</taxon>
        <taxon>Bacteroidia</taxon>
        <taxon>Bacteroidales</taxon>
        <taxon>Prevotellaceae</taxon>
        <taxon>Prevotella</taxon>
    </lineage>
</organism>
<dbReference type="HOGENOM" id="CLU_115418_0_0_10"/>
<keyword evidence="2" id="KW-1185">Reference proteome</keyword>
<name>G6AID7_9BACT</name>